<keyword evidence="2" id="KW-1185">Reference proteome</keyword>
<accession>A0A183ADF3</accession>
<organism evidence="3">
    <name type="scientific">Echinostoma caproni</name>
    <dbReference type="NCBI Taxonomy" id="27848"/>
    <lineage>
        <taxon>Eukaryota</taxon>
        <taxon>Metazoa</taxon>
        <taxon>Spiralia</taxon>
        <taxon>Lophotrochozoa</taxon>
        <taxon>Platyhelminthes</taxon>
        <taxon>Trematoda</taxon>
        <taxon>Digenea</taxon>
        <taxon>Plagiorchiida</taxon>
        <taxon>Echinostomata</taxon>
        <taxon>Echinostomatoidea</taxon>
        <taxon>Echinostomatidae</taxon>
        <taxon>Echinostoma</taxon>
    </lineage>
</organism>
<reference evidence="1 2" key="2">
    <citation type="submission" date="2018-11" db="EMBL/GenBank/DDBJ databases">
        <authorList>
            <consortium name="Pathogen Informatics"/>
        </authorList>
    </citation>
    <scope>NUCLEOTIDE SEQUENCE [LARGE SCALE GENOMIC DNA]</scope>
    <source>
        <strain evidence="1 2">Egypt</strain>
    </source>
</reference>
<evidence type="ECO:0000313" key="1">
    <source>
        <dbReference type="EMBL" id="VDP74210.1"/>
    </source>
</evidence>
<reference evidence="3" key="1">
    <citation type="submission" date="2016-06" db="UniProtKB">
        <authorList>
            <consortium name="WormBaseParasite"/>
        </authorList>
    </citation>
    <scope>IDENTIFICATION</scope>
</reference>
<proteinExistence type="predicted"/>
<dbReference type="OrthoDB" id="5371837at2759"/>
<gene>
    <name evidence="1" type="ORF">ECPE_LOCUS4988</name>
</gene>
<sequence length="164" mass="18093">MKPYDQELTEDDCSSYLGSCLINDVVIVMEVVARIFEARAALKFEGLSNWVVADTEGHDNDNSGVLIVMFQIVYMRSWTGYSPEISSTPPYTFSPRDDAQLPASLILAHETEELMIWLGRNAGRLAACHLELTAVASRSSIQLLNEQQAGSATPLACAGYRIDF</sequence>
<evidence type="ECO:0000313" key="2">
    <source>
        <dbReference type="Proteomes" id="UP000272942"/>
    </source>
</evidence>
<dbReference type="WBParaSite" id="ECPE_0000500001-mRNA-1">
    <property type="protein sequence ID" value="ECPE_0000500001-mRNA-1"/>
    <property type="gene ID" value="ECPE_0000500001"/>
</dbReference>
<dbReference type="AlphaFoldDB" id="A0A183ADF3"/>
<evidence type="ECO:0000313" key="3">
    <source>
        <dbReference type="WBParaSite" id="ECPE_0000500001-mRNA-1"/>
    </source>
</evidence>
<protein>
    <submittedName>
        <fullName evidence="3">Gelsolin-like domain-containing protein</fullName>
    </submittedName>
</protein>
<dbReference type="Proteomes" id="UP000272942">
    <property type="component" value="Unassembled WGS sequence"/>
</dbReference>
<name>A0A183ADF3_9TREM</name>
<dbReference type="EMBL" id="UZAN01041828">
    <property type="protein sequence ID" value="VDP74210.1"/>
    <property type="molecule type" value="Genomic_DNA"/>
</dbReference>